<sequence>MNATVHERRSSAARSSRVALRAQRSYAKFGPPLVVARKWEIALSHRSGLSRKASGDMCVQGKPTKIGCSTFPMSPMSWKSGSHPTPDEPASCSKPARMARSLAITFAWLTITPLGCPVEPDVYWRNASVSPEMSGARHAEAAPGSSASVAIQRSSESSGACARRASESEAISPVVSTNLAPASRAIARRRGRVRSSCAGFGGYVGTATTPA</sequence>
<evidence type="ECO:0000313" key="1">
    <source>
        <dbReference type="EMBL" id="MDC0685105.1"/>
    </source>
</evidence>
<proteinExistence type="predicted"/>
<comment type="caution">
    <text evidence="1">The sequence shown here is derived from an EMBL/GenBank/DDBJ whole genome shotgun (WGS) entry which is preliminary data.</text>
</comment>
<protein>
    <submittedName>
        <fullName evidence="1">Uncharacterized protein</fullName>
    </submittedName>
</protein>
<organism evidence="1 2">
    <name type="scientific">Sorangium atrum</name>
    <dbReference type="NCBI Taxonomy" id="2995308"/>
    <lineage>
        <taxon>Bacteria</taxon>
        <taxon>Pseudomonadati</taxon>
        <taxon>Myxococcota</taxon>
        <taxon>Polyangia</taxon>
        <taxon>Polyangiales</taxon>
        <taxon>Polyangiaceae</taxon>
        <taxon>Sorangium</taxon>
    </lineage>
</organism>
<keyword evidence="2" id="KW-1185">Reference proteome</keyword>
<dbReference type="Proteomes" id="UP001217485">
    <property type="component" value="Unassembled WGS sequence"/>
</dbReference>
<name>A0ABT5CH09_9BACT</name>
<evidence type="ECO:0000313" key="2">
    <source>
        <dbReference type="Proteomes" id="UP001217485"/>
    </source>
</evidence>
<reference evidence="1 2" key="1">
    <citation type="submission" date="2023-01" db="EMBL/GenBank/DDBJ databases">
        <title>Minimal conservation of predation-associated metabolite biosynthetic gene clusters underscores biosynthetic potential of Myxococcota including descriptions for ten novel species: Archangium lansinium sp. nov., Myxococcus landrumus sp. nov., Nannocystis bai.</title>
        <authorList>
            <person name="Ahearne A."/>
            <person name="Stevens C."/>
            <person name="Dowd S."/>
        </authorList>
    </citation>
    <scope>NUCLEOTIDE SEQUENCE [LARGE SCALE GENOMIC DNA]</scope>
    <source>
        <strain evidence="1 2">WIWO2</strain>
    </source>
</reference>
<gene>
    <name evidence="1" type="ORF">POL72_45750</name>
</gene>
<dbReference type="EMBL" id="JAQNDK010000006">
    <property type="protein sequence ID" value="MDC0685105.1"/>
    <property type="molecule type" value="Genomic_DNA"/>
</dbReference>
<accession>A0ABT5CH09</accession>